<dbReference type="GO" id="GO:0015661">
    <property type="term" value="F:L-lysine efflux transmembrane transporter activity"/>
    <property type="evidence" value="ECO:0007669"/>
    <property type="project" value="InterPro"/>
</dbReference>
<dbReference type="PATRIC" id="fig|1286171.3.peg.1632"/>
<dbReference type="PANTHER" id="PTHR35804">
    <property type="entry name" value="LYSINE EXPORTER LYSO"/>
    <property type="match status" value="1"/>
</dbReference>
<feature type="transmembrane region" description="Helical" evidence="1">
    <location>
        <begin position="61"/>
        <end position="86"/>
    </location>
</feature>
<proteinExistence type="predicted"/>
<dbReference type="OrthoDB" id="371078at2"/>
<keyword evidence="3" id="KW-1185">Reference proteome</keyword>
<evidence type="ECO:0000313" key="3">
    <source>
        <dbReference type="Proteomes" id="UP000019591"/>
    </source>
</evidence>
<sequence length="198" mass="20724">MSFAIIAAILAGVVSGMFIMPESFLQNTDLLATVSLNALLLLIGIEVGSNRNVMSDIKKSGLASLVVPVSIITGSLIGGLVAGLIFGLPHNISLSIASGFGWYSLSGIMLTKLANAQVGTIAFMTNVFREIFAVISIPYIAKYLNHYSAIAPAGATSMDTTLPLISKATSPSVVVVSFINGVLLSSLVPFFVTFFFSI</sequence>
<keyword evidence="1" id="KW-0472">Membrane</keyword>
<gene>
    <name evidence="2" type="primary">ybjE</name>
    <name evidence="2" type="ORF">EAL2_c16810</name>
</gene>
<dbReference type="Proteomes" id="UP000019591">
    <property type="component" value="Chromosome"/>
</dbReference>
<protein>
    <submittedName>
        <fullName evidence="2">YbjE</fullName>
    </submittedName>
</protein>
<dbReference type="AlphaFoldDB" id="W8U7W4"/>
<dbReference type="InterPro" id="IPR005642">
    <property type="entry name" value="LysO"/>
</dbReference>
<dbReference type="PANTHER" id="PTHR35804:SF1">
    <property type="entry name" value="LYSINE EXPORTER LYSO"/>
    <property type="match status" value="1"/>
</dbReference>
<feature type="transmembrane region" description="Helical" evidence="1">
    <location>
        <begin position="92"/>
        <end position="111"/>
    </location>
</feature>
<dbReference type="KEGG" id="eac:EAL2_c16810"/>
<keyword evidence="1" id="KW-0812">Transmembrane</keyword>
<dbReference type="STRING" id="1286171.EAL2_c16810"/>
<dbReference type="Pfam" id="PF03956">
    <property type="entry name" value="Lys_export"/>
    <property type="match status" value="1"/>
</dbReference>
<keyword evidence="1" id="KW-1133">Transmembrane helix</keyword>
<dbReference type="RefSeq" id="WP_025435946.1">
    <property type="nucleotide sequence ID" value="NZ_CP007452.1"/>
</dbReference>
<dbReference type="GO" id="GO:0005886">
    <property type="term" value="C:plasma membrane"/>
    <property type="evidence" value="ECO:0007669"/>
    <property type="project" value="TreeGrafter"/>
</dbReference>
<evidence type="ECO:0000256" key="1">
    <source>
        <dbReference type="SAM" id="Phobius"/>
    </source>
</evidence>
<reference evidence="2 3" key="1">
    <citation type="journal article" date="2014" name="Genome Announc.">
        <title>Complete Genome Sequence of Amino Acid-Utilizing Eubacterium acidaminophilum al-2 (DSM 3953).</title>
        <authorList>
            <person name="Poehlein A."/>
            <person name="Andreesen J.R."/>
            <person name="Daniel R."/>
        </authorList>
    </citation>
    <scope>NUCLEOTIDE SEQUENCE [LARGE SCALE GENOMIC DNA]</scope>
    <source>
        <strain evidence="2 3">DSM 3953</strain>
    </source>
</reference>
<evidence type="ECO:0000313" key="2">
    <source>
        <dbReference type="EMBL" id="AHM56976.1"/>
    </source>
</evidence>
<name>W8U7W4_PEPAC</name>
<organism evidence="2 3">
    <name type="scientific">Peptoclostridium acidaminophilum DSM 3953</name>
    <dbReference type="NCBI Taxonomy" id="1286171"/>
    <lineage>
        <taxon>Bacteria</taxon>
        <taxon>Bacillati</taxon>
        <taxon>Bacillota</taxon>
        <taxon>Clostridia</taxon>
        <taxon>Peptostreptococcales</taxon>
        <taxon>Peptoclostridiaceae</taxon>
        <taxon>Peptoclostridium</taxon>
    </lineage>
</organism>
<accession>W8U7W4</accession>
<feature type="transmembrane region" description="Helical" evidence="1">
    <location>
        <begin position="31"/>
        <end position="49"/>
    </location>
</feature>
<dbReference type="HOGENOM" id="CLU_078428_1_0_9"/>
<dbReference type="eggNOG" id="COG2431">
    <property type="taxonomic scope" value="Bacteria"/>
</dbReference>
<dbReference type="EMBL" id="CP007452">
    <property type="protein sequence ID" value="AHM56976.1"/>
    <property type="molecule type" value="Genomic_DNA"/>
</dbReference>
<feature type="transmembrane region" description="Helical" evidence="1">
    <location>
        <begin position="173"/>
        <end position="196"/>
    </location>
</feature>